<dbReference type="InterPro" id="IPR003903">
    <property type="entry name" value="UIM_dom"/>
</dbReference>
<keyword evidence="3" id="KW-1185">Reference proteome</keyword>
<reference evidence="2 3" key="1">
    <citation type="submission" date="2022-09" db="EMBL/GenBank/DDBJ databases">
        <authorList>
            <person name="Palmer J.M."/>
        </authorList>
    </citation>
    <scope>NUCLEOTIDE SEQUENCE [LARGE SCALE GENOMIC DNA]</scope>
    <source>
        <strain evidence="2 3">DSM 7382</strain>
    </source>
</reference>
<comment type="caution">
    <text evidence="2">The sequence shown here is derived from an EMBL/GenBank/DDBJ whole genome shotgun (WGS) entry which is preliminary data.</text>
</comment>
<evidence type="ECO:0000256" key="1">
    <source>
        <dbReference type="SAM" id="MobiDB-lite"/>
    </source>
</evidence>
<gene>
    <name evidence="2" type="ORF">QCA50_019733</name>
</gene>
<protein>
    <submittedName>
        <fullName evidence="2">Uncharacterized protein</fullName>
    </submittedName>
</protein>
<feature type="region of interest" description="Disordered" evidence="1">
    <location>
        <begin position="26"/>
        <end position="69"/>
    </location>
</feature>
<sequence length="82" mass="9663">MSESFKPNKPTQLDEEEQLRLVLEMSKQEEERKKQLQRDQWNLDDLIDAEGSSSSKHTPPPDTPDDEEEQLRRIIELSLIDQ</sequence>
<name>A0AAW0FAC7_9APHY</name>
<evidence type="ECO:0000313" key="2">
    <source>
        <dbReference type="EMBL" id="KAK7677306.1"/>
    </source>
</evidence>
<organism evidence="2 3">
    <name type="scientific">Cerrena zonata</name>
    <dbReference type="NCBI Taxonomy" id="2478898"/>
    <lineage>
        <taxon>Eukaryota</taxon>
        <taxon>Fungi</taxon>
        <taxon>Dikarya</taxon>
        <taxon>Basidiomycota</taxon>
        <taxon>Agaricomycotina</taxon>
        <taxon>Agaricomycetes</taxon>
        <taxon>Polyporales</taxon>
        <taxon>Cerrenaceae</taxon>
        <taxon>Cerrena</taxon>
    </lineage>
</organism>
<dbReference type="PROSITE" id="PS50330">
    <property type="entry name" value="UIM"/>
    <property type="match status" value="1"/>
</dbReference>
<dbReference type="AlphaFoldDB" id="A0AAW0FAC7"/>
<proteinExistence type="predicted"/>
<feature type="compositionally biased region" description="Basic and acidic residues" evidence="1">
    <location>
        <begin position="26"/>
        <end position="37"/>
    </location>
</feature>
<accession>A0AAW0FAC7</accession>
<evidence type="ECO:0000313" key="3">
    <source>
        <dbReference type="Proteomes" id="UP001385951"/>
    </source>
</evidence>
<dbReference type="Pfam" id="PF02809">
    <property type="entry name" value="UIM"/>
    <property type="match status" value="2"/>
</dbReference>
<dbReference type="EMBL" id="JASBNA010000091">
    <property type="protein sequence ID" value="KAK7677306.1"/>
    <property type="molecule type" value="Genomic_DNA"/>
</dbReference>
<dbReference type="Proteomes" id="UP001385951">
    <property type="component" value="Unassembled WGS sequence"/>
</dbReference>